<dbReference type="Proteomes" id="UP000004116">
    <property type="component" value="Unassembled WGS sequence"/>
</dbReference>
<gene>
    <name evidence="1" type="ORF">Rin_00005660</name>
</gene>
<protein>
    <submittedName>
        <fullName evidence="1">Uncharacterized protein</fullName>
    </submittedName>
</protein>
<evidence type="ECO:0000313" key="1">
    <source>
        <dbReference type="EMBL" id="EGY29455.1"/>
    </source>
</evidence>
<organism evidence="1 2">
    <name type="scientific">Candidatus Regiella insecticola 5.15</name>
    <dbReference type="NCBI Taxonomy" id="1005043"/>
    <lineage>
        <taxon>Bacteria</taxon>
        <taxon>Pseudomonadati</taxon>
        <taxon>Pseudomonadota</taxon>
        <taxon>Gammaproteobacteria</taxon>
        <taxon>Enterobacterales</taxon>
        <taxon>Enterobacteriaceae</taxon>
        <taxon>aphid secondary symbionts</taxon>
        <taxon>Candidatus Regiella</taxon>
    </lineage>
</organism>
<accession>G2GXS3</accession>
<name>G2GXS3_9ENTR</name>
<dbReference type="RefSeq" id="WP_006706266.1">
    <property type="nucleotide sequence ID" value="NZ_AGCA01000124.1"/>
</dbReference>
<reference evidence="1 2" key="1">
    <citation type="journal article" date="2012" name="Genome Res.">
        <title>Genomic basis of endosymbiont-conferred protection against an insect parasitoid.</title>
        <authorList>
            <person name="Hansen A.K."/>
            <person name="Vorburger C."/>
            <person name="Moran N.A."/>
        </authorList>
    </citation>
    <scope>NUCLEOTIDE SEQUENCE [LARGE SCALE GENOMIC DNA]</scope>
    <source>
        <strain evidence="2">R5.15</strain>
    </source>
</reference>
<dbReference type="EMBL" id="AGCA01000124">
    <property type="protein sequence ID" value="EGY29455.1"/>
    <property type="molecule type" value="Genomic_DNA"/>
</dbReference>
<dbReference type="AlphaFoldDB" id="G2GXS3"/>
<evidence type="ECO:0000313" key="2">
    <source>
        <dbReference type="Proteomes" id="UP000004116"/>
    </source>
</evidence>
<proteinExistence type="predicted"/>
<sequence>MPTPIDYTHHSATEIHAFKQSADYPQFKKEYQQAIDNIIRFYNQYSPDKGLGIITSEIGLKATVQEMLTQFKLGLFSDNVDVTYLHSLYYAKRHMA</sequence>
<keyword evidence="2" id="KW-1185">Reference proteome</keyword>
<comment type="caution">
    <text evidence="1">The sequence shown here is derived from an EMBL/GenBank/DDBJ whole genome shotgun (WGS) entry which is preliminary data.</text>
</comment>